<dbReference type="InterPro" id="IPR011009">
    <property type="entry name" value="Kinase-like_dom_sf"/>
</dbReference>
<dbReference type="PROSITE" id="PS00107">
    <property type="entry name" value="PROTEIN_KINASE_ATP"/>
    <property type="match status" value="1"/>
</dbReference>
<protein>
    <submittedName>
        <fullName evidence="10">Serine/threonine-protein kinase Chk2-like protein</fullName>
    </submittedName>
</protein>
<comment type="caution">
    <text evidence="10">The sequence shown here is derived from an EMBL/GenBank/DDBJ whole genome shotgun (WGS) entry which is preliminary data.</text>
</comment>
<evidence type="ECO:0000256" key="5">
    <source>
        <dbReference type="ARBA" id="ARBA00048679"/>
    </source>
</evidence>
<dbReference type="InterPro" id="IPR008271">
    <property type="entry name" value="Ser/Thr_kinase_AS"/>
</dbReference>
<dbReference type="Gene3D" id="1.10.510.10">
    <property type="entry name" value="Transferase(Phosphotransferase) domain 1"/>
    <property type="match status" value="1"/>
</dbReference>
<feature type="domain" description="Protein kinase" evidence="9">
    <location>
        <begin position="224"/>
        <end position="502"/>
    </location>
</feature>
<sequence length="634" mass="71473">MTDEIARLYPADAFGNSLRAVTKYNKGQPAQQSSRSGSHRDRHEREHTELAEDGVDSDDRLPSVVLSFGQRPRNHRGFVMGCGEDCDFILPDLFGISRQHCAITFDKNHYLVVRDLGSLNGMTVLYDGENHGQRRNFTWIIGGHEITHRKTVVLQFNESLKFRIAVPRRDIASQAYIDQVDWFRHRTSDSHDIFASLRLQNRTQTFAALRQYDASTPRLSTAQVLLTRPIGEGTYGEVIHVWNASTGEQYALKKPCQQADELGVDVWRSEAQILAGLKHVCWHLPVNDISNSWQDNIVRIFGFDPSPCPQIWLEYAEYGSLNTLGHITQTECAHITHQCAGALAYLHDKNIVHRDVKPENILVYSRDASRIHVKLGDFGLSKQQWSGQPLRTLCGTPVYLAPEIMMANAKLEERHPGYGPAIDIWSLGVVVLQFATGLPASLKSNTNWTPGPGWCLAIFARISRVSKQRPNALNRLLRAMLVLEPQQRITARKCYEQCQAFLRIKDPVVALNPGAAILPSEFRESSITVSPKLSSTPKRVSPTRRSIRAGVERTASPTSVRRSRLPRPCNVAQKKQAGRFLDYNCLEVASHRQKQRLGQSCTRNDPMNLASGLPRKCASEWGKRPITLWPSQLR</sequence>
<dbReference type="PROSITE" id="PS50006">
    <property type="entry name" value="FHA_DOMAIN"/>
    <property type="match status" value="1"/>
</dbReference>
<dbReference type="PROSITE" id="PS00108">
    <property type="entry name" value="PROTEIN_KINASE_ST"/>
    <property type="match status" value="1"/>
</dbReference>
<dbReference type="PANTHER" id="PTHR44167:SF30">
    <property type="entry name" value="PHOSPHORYLASE KINASE"/>
    <property type="match status" value="1"/>
</dbReference>
<evidence type="ECO:0000313" key="11">
    <source>
        <dbReference type="Proteomes" id="UP001338125"/>
    </source>
</evidence>
<evidence type="ECO:0000313" key="10">
    <source>
        <dbReference type="EMBL" id="KAK5997509.1"/>
    </source>
</evidence>
<keyword evidence="3 6" id="KW-0067">ATP-binding</keyword>
<name>A0ABR0SZF5_9HYPO</name>
<keyword evidence="11" id="KW-1185">Reference proteome</keyword>
<dbReference type="SUPFAM" id="SSF49879">
    <property type="entry name" value="SMAD/FHA domain"/>
    <property type="match status" value="1"/>
</dbReference>
<gene>
    <name evidence="10" type="ORF">PT974_02872</name>
</gene>
<keyword evidence="2 6" id="KW-0547">Nucleotide-binding</keyword>
<dbReference type="Proteomes" id="UP001338125">
    <property type="component" value="Unassembled WGS sequence"/>
</dbReference>
<evidence type="ECO:0000256" key="6">
    <source>
        <dbReference type="PROSITE-ProRule" id="PRU10141"/>
    </source>
</evidence>
<dbReference type="InterPro" id="IPR017441">
    <property type="entry name" value="Protein_kinase_ATP_BS"/>
</dbReference>
<evidence type="ECO:0000259" key="8">
    <source>
        <dbReference type="PROSITE" id="PS50006"/>
    </source>
</evidence>
<comment type="catalytic activity">
    <reaction evidence="4">
        <text>L-threonyl-[protein] + ATP = O-phospho-L-threonyl-[protein] + ADP + H(+)</text>
        <dbReference type="Rhea" id="RHEA:46608"/>
        <dbReference type="Rhea" id="RHEA-COMP:11060"/>
        <dbReference type="Rhea" id="RHEA-COMP:11605"/>
        <dbReference type="ChEBI" id="CHEBI:15378"/>
        <dbReference type="ChEBI" id="CHEBI:30013"/>
        <dbReference type="ChEBI" id="CHEBI:30616"/>
        <dbReference type="ChEBI" id="CHEBI:61977"/>
        <dbReference type="ChEBI" id="CHEBI:456216"/>
        <dbReference type="EC" id="2.7.11.1"/>
    </reaction>
</comment>
<accession>A0ABR0SZF5</accession>
<dbReference type="Gene3D" id="3.30.200.20">
    <property type="entry name" value="Phosphorylase Kinase, domain 1"/>
    <property type="match status" value="1"/>
</dbReference>
<dbReference type="InterPro" id="IPR008984">
    <property type="entry name" value="SMAD_FHA_dom_sf"/>
</dbReference>
<evidence type="ECO:0000256" key="4">
    <source>
        <dbReference type="ARBA" id="ARBA00047899"/>
    </source>
</evidence>
<dbReference type="InterPro" id="IPR000719">
    <property type="entry name" value="Prot_kinase_dom"/>
</dbReference>
<dbReference type="Gene3D" id="2.60.200.20">
    <property type="match status" value="1"/>
</dbReference>
<proteinExistence type="inferred from homology"/>
<comment type="catalytic activity">
    <reaction evidence="5">
        <text>L-seryl-[protein] + ATP = O-phospho-L-seryl-[protein] + ADP + H(+)</text>
        <dbReference type="Rhea" id="RHEA:17989"/>
        <dbReference type="Rhea" id="RHEA-COMP:9863"/>
        <dbReference type="Rhea" id="RHEA-COMP:11604"/>
        <dbReference type="ChEBI" id="CHEBI:15378"/>
        <dbReference type="ChEBI" id="CHEBI:29999"/>
        <dbReference type="ChEBI" id="CHEBI:30616"/>
        <dbReference type="ChEBI" id="CHEBI:83421"/>
        <dbReference type="ChEBI" id="CHEBI:456216"/>
        <dbReference type="EC" id="2.7.11.1"/>
    </reaction>
</comment>
<feature type="domain" description="FHA" evidence="8">
    <location>
        <begin position="78"/>
        <end position="124"/>
    </location>
</feature>
<dbReference type="Pfam" id="PF00498">
    <property type="entry name" value="FHA"/>
    <property type="match status" value="1"/>
</dbReference>
<dbReference type="EMBL" id="JAVFKD010000002">
    <property type="protein sequence ID" value="KAK5997509.1"/>
    <property type="molecule type" value="Genomic_DNA"/>
</dbReference>
<comment type="similarity">
    <text evidence="1">Belongs to the protein kinase superfamily. CAMK Ser/Thr protein kinase family. CHEK2 subfamily.</text>
</comment>
<evidence type="ECO:0000256" key="2">
    <source>
        <dbReference type="ARBA" id="ARBA00022741"/>
    </source>
</evidence>
<evidence type="ECO:0000256" key="7">
    <source>
        <dbReference type="SAM" id="MobiDB-lite"/>
    </source>
</evidence>
<organism evidence="10 11">
    <name type="scientific">Cladobotryum mycophilum</name>
    <dbReference type="NCBI Taxonomy" id="491253"/>
    <lineage>
        <taxon>Eukaryota</taxon>
        <taxon>Fungi</taxon>
        <taxon>Dikarya</taxon>
        <taxon>Ascomycota</taxon>
        <taxon>Pezizomycotina</taxon>
        <taxon>Sordariomycetes</taxon>
        <taxon>Hypocreomycetidae</taxon>
        <taxon>Hypocreales</taxon>
        <taxon>Hypocreaceae</taxon>
        <taxon>Cladobotryum</taxon>
    </lineage>
</organism>
<feature type="compositionally biased region" description="Basic and acidic residues" evidence="7">
    <location>
        <begin position="38"/>
        <end position="50"/>
    </location>
</feature>
<reference evidence="10 11" key="1">
    <citation type="submission" date="2024-01" db="EMBL/GenBank/DDBJ databases">
        <title>Complete genome of Cladobotryum mycophilum ATHUM6906.</title>
        <authorList>
            <person name="Christinaki A.C."/>
            <person name="Myridakis A.I."/>
            <person name="Kouvelis V.N."/>
        </authorList>
    </citation>
    <scope>NUCLEOTIDE SEQUENCE [LARGE SCALE GENOMIC DNA]</scope>
    <source>
        <strain evidence="10 11">ATHUM6906</strain>
    </source>
</reference>
<dbReference type="SMART" id="SM00220">
    <property type="entry name" value="S_TKc"/>
    <property type="match status" value="1"/>
</dbReference>
<feature type="binding site" evidence="6">
    <location>
        <position position="253"/>
    </location>
    <ligand>
        <name>ATP</name>
        <dbReference type="ChEBI" id="CHEBI:30616"/>
    </ligand>
</feature>
<dbReference type="SUPFAM" id="SSF56112">
    <property type="entry name" value="Protein kinase-like (PK-like)"/>
    <property type="match status" value="1"/>
</dbReference>
<evidence type="ECO:0000259" key="9">
    <source>
        <dbReference type="PROSITE" id="PS50011"/>
    </source>
</evidence>
<dbReference type="PANTHER" id="PTHR44167">
    <property type="entry name" value="OVARIAN-SPECIFIC SERINE/THREONINE-PROTEIN KINASE LOK-RELATED"/>
    <property type="match status" value="1"/>
</dbReference>
<evidence type="ECO:0000256" key="1">
    <source>
        <dbReference type="ARBA" id="ARBA00005575"/>
    </source>
</evidence>
<dbReference type="PROSITE" id="PS50011">
    <property type="entry name" value="PROTEIN_KINASE_DOM"/>
    <property type="match status" value="1"/>
</dbReference>
<dbReference type="CDD" id="cd00060">
    <property type="entry name" value="FHA"/>
    <property type="match status" value="1"/>
</dbReference>
<evidence type="ECO:0000256" key="3">
    <source>
        <dbReference type="ARBA" id="ARBA00022840"/>
    </source>
</evidence>
<feature type="region of interest" description="Disordered" evidence="7">
    <location>
        <begin position="22"/>
        <end position="58"/>
    </location>
</feature>
<dbReference type="InterPro" id="IPR000253">
    <property type="entry name" value="FHA_dom"/>
</dbReference>
<dbReference type="Pfam" id="PF00069">
    <property type="entry name" value="Pkinase"/>
    <property type="match status" value="1"/>
</dbReference>
<feature type="region of interest" description="Disordered" evidence="7">
    <location>
        <begin position="532"/>
        <end position="566"/>
    </location>
</feature>